<reference evidence="4 5" key="1">
    <citation type="submission" date="2019-06" db="EMBL/GenBank/DDBJ databases">
        <title>Sequencing the genomes of 1000 actinobacteria strains.</title>
        <authorList>
            <person name="Klenk H.-P."/>
        </authorList>
    </citation>
    <scope>NUCLEOTIDE SEQUENCE [LARGE SCALE GENOMIC DNA]</scope>
    <source>
        <strain evidence="4 5">DSM 19560</strain>
    </source>
</reference>
<dbReference type="PROSITE" id="PS50297">
    <property type="entry name" value="ANK_REP_REGION"/>
    <property type="match status" value="2"/>
</dbReference>
<dbReference type="InterPro" id="IPR036770">
    <property type="entry name" value="Ankyrin_rpt-contain_sf"/>
</dbReference>
<comment type="caution">
    <text evidence="4">The sequence shown here is derived from an EMBL/GenBank/DDBJ whole genome shotgun (WGS) entry which is preliminary data.</text>
</comment>
<organism evidence="4 5">
    <name type="scientific">Rudaeicoccus suwonensis</name>
    <dbReference type="NCBI Taxonomy" id="657409"/>
    <lineage>
        <taxon>Bacteria</taxon>
        <taxon>Bacillati</taxon>
        <taxon>Actinomycetota</taxon>
        <taxon>Actinomycetes</taxon>
        <taxon>Micrococcales</taxon>
        <taxon>Dermacoccaceae</taxon>
        <taxon>Rudaeicoccus</taxon>
    </lineage>
</organism>
<gene>
    <name evidence="4" type="ORF">BKA23_1546</name>
</gene>
<dbReference type="EMBL" id="VIVQ01000001">
    <property type="protein sequence ID" value="TWE12730.1"/>
    <property type="molecule type" value="Genomic_DNA"/>
</dbReference>
<dbReference type="InterPro" id="IPR050663">
    <property type="entry name" value="Ankyrin-SOCS_Box"/>
</dbReference>
<evidence type="ECO:0000256" key="1">
    <source>
        <dbReference type="ARBA" id="ARBA00022737"/>
    </source>
</evidence>
<evidence type="ECO:0000313" key="5">
    <source>
        <dbReference type="Proteomes" id="UP000318297"/>
    </source>
</evidence>
<keyword evidence="1" id="KW-0677">Repeat</keyword>
<proteinExistence type="predicted"/>
<feature type="repeat" description="ANK" evidence="3">
    <location>
        <begin position="141"/>
        <end position="173"/>
    </location>
</feature>
<accession>A0A561EAU3</accession>
<evidence type="ECO:0000256" key="2">
    <source>
        <dbReference type="ARBA" id="ARBA00023043"/>
    </source>
</evidence>
<name>A0A561EAU3_9MICO</name>
<dbReference type="RefSeq" id="WP_145226939.1">
    <property type="nucleotide sequence ID" value="NZ_VIVQ01000001.1"/>
</dbReference>
<dbReference type="AlphaFoldDB" id="A0A561EAU3"/>
<keyword evidence="2 3" id="KW-0040">ANK repeat</keyword>
<protein>
    <submittedName>
        <fullName evidence="4">Ankyrin repeat protein</fullName>
    </submittedName>
</protein>
<dbReference type="PROSITE" id="PS50088">
    <property type="entry name" value="ANK_REPEAT"/>
    <property type="match status" value="2"/>
</dbReference>
<dbReference type="Pfam" id="PF12796">
    <property type="entry name" value="Ank_2"/>
    <property type="match status" value="2"/>
</dbReference>
<dbReference type="GO" id="GO:0045944">
    <property type="term" value="P:positive regulation of transcription by RNA polymerase II"/>
    <property type="evidence" value="ECO:0007669"/>
    <property type="project" value="TreeGrafter"/>
</dbReference>
<keyword evidence="5" id="KW-1185">Reference proteome</keyword>
<dbReference type="GO" id="GO:0000976">
    <property type="term" value="F:transcription cis-regulatory region binding"/>
    <property type="evidence" value="ECO:0007669"/>
    <property type="project" value="TreeGrafter"/>
</dbReference>
<feature type="repeat" description="ANK" evidence="3">
    <location>
        <begin position="265"/>
        <end position="297"/>
    </location>
</feature>
<dbReference type="PANTHER" id="PTHR24193:SF121">
    <property type="entry name" value="ADA2A-CONTAINING COMPLEX COMPONENT 3, ISOFORM D"/>
    <property type="match status" value="1"/>
</dbReference>
<evidence type="ECO:0000313" key="4">
    <source>
        <dbReference type="EMBL" id="TWE12730.1"/>
    </source>
</evidence>
<evidence type="ECO:0000256" key="3">
    <source>
        <dbReference type="PROSITE-ProRule" id="PRU00023"/>
    </source>
</evidence>
<sequence>MSKLPPRPHPDHLRRQAKDLLAAAKDGTAVLESLDLNTAQRTIARDYGFTSWPRLMAEVERRVLLDSRDPARIAALLAQHPDLAVARLHGWSDHSDIRPLQYVASMRCAVGENVWRDMPGTGRIAQALLAAGAPLNGGPGDRETPLITAASYGDTEVAHVLIAAGADLERLSTPDAGGVPNASALTHAAVFGMSGVLDLLVHAGASYDSLPLAAAVGDLTGWDLRGQPRQQRLLALIMAADHERLEAVDALLGSGVPIDGEDREFGRQALRLAAERGRAASVSHLLAHGADPHHRDPVKGRTALYWCRRGAKRIDHRSGHADVDRQLSAALHLSDS</sequence>
<dbReference type="SUPFAM" id="SSF48403">
    <property type="entry name" value="Ankyrin repeat"/>
    <property type="match status" value="1"/>
</dbReference>
<dbReference type="InterPro" id="IPR002110">
    <property type="entry name" value="Ankyrin_rpt"/>
</dbReference>
<dbReference type="Gene3D" id="1.25.40.20">
    <property type="entry name" value="Ankyrin repeat-containing domain"/>
    <property type="match status" value="2"/>
</dbReference>
<dbReference type="PANTHER" id="PTHR24193">
    <property type="entry name" value="ANKYRIN REPEAT PROTEIN"/>
    <property type="match status" value="1"/>
</dbReference>
<dbReference type="SMART" id="SM00248">
    <property type="entry name" value="ANK"/>
    <property type="match status" value="4"/>
</dbReference>
<dbReference type="OrthoDB" id="928522at2"/>
<dbReference type="Proteomes" id="UP000318297">
    <property type="component" value="Unassembled WGS sequence"/>
</dbReference>